<dbReference type="InterPro" id="IPR008391">
    <property type="entry name" value="AXE1_dom"/>
</dbReference>
<dbReference type="PANTHER" id="PTHR40111">
    <property type="entry name" value="CEPHALOSPORIN-C DEACETYLASE"/>
    <property type="match status" value="1"/>
</dbReference>
<dbReference type="Gene3D" id="3.40.50.1820">
    <property type="entry name" value="alpha/beta hydrolase"/>
    <property type="match status" value="1"/>
</dbReference>
<organism evidence="2 3">
    <name type="scientific">Catenulispora subtropica</name>
    <dbReference type="NCBI Taxonomy" id="450798"/>
    <lineage>
        <taxon>Bacteria</taxon>
        <taxon>Bacillati</taxon>
        <taxon>Actinomycetota</taxon>
        <taxon>Actinomycetes</taxon>
        <taxon>Catenulisporales</taxon>
        <taxon>Catenulisporaceae</taxon>
        <taxon>Catenulispora</taxon>
    </lineage>
</organism>
<reference evidence="3" key="1">
    <citation type="journal article" date="2019" name="Int. J. Syst. Evol. Microbiol.">
        <title>The Global Catalogue of Microorganisms (GCM) 10K type strain sequencing project: providing services to taxonomists for standard genome sequencing and annotation.</title>
        <authorList>
            <consortium name="The Broad Institute Genomics Platform"/>
            <consortium name="The Broad Institute Genome Sequencing Center for Infectious Disease"/>
            <person name="Wu L."/>
            <person name="Ma J."/>
        </authorList>
    </citation>
    <scope>NUCLEOTIDE SEQUENCE [LARGE SCALE GENOMIC DNA]</scope>
    <source>
        <strain evidence="3">JCM 16013</strain>
    </source>
</reference>
<name>A0ABP5EQW5_9ACTN</name>
<sequence length="340" mass="35976">MEITKLSQSPGVLTHPYPFDPTYGLDLEGLLRVPGPDNAPADFSEFWQRKHRRAMDTAVEARLGAKVGGSVDGTGGGFDVFEVSYTSVGGVRIGGWLVVPTDGVVDRGFVIGHGYGGREAPDAELPAPRAAAIFPVLRGLPTKSLLSGVPSESLAHVLQGIESHDDYIIGGCVADLWCAATALTELVPAAARRLDYLGESFGGGTGMLALAWDERFTAAQVTVPTFGNHPLRVTLDCVGSGEAVRARYESDPRVLDVLAYFDAATAARYVNVPVQAAVALLDPSVPPPGQFAIVNALGGEGAGVDLVDMQVLTAGHYTEYAEFGEEEAELWKATQRFFGE</sequence>
<dbReference type="InterPro" id="IPR029058">
    <property type="entry name" value="AB_hydrolase_fold"/>
</dbReference>
<evidence type="ECO:0000313" key="2">
    <source>
        <dbReference type="EMBL" id="GAA2005324.1"/>
    </source>
</evidence>
<dbReference type="Proteomes" id="UP001499854">
    <property type="component" value="Unassembled WGS sequence"/>
</dbReference>
<evidence type="ECO:0000313" key="3">
    <source>
        <dbReference type="Proteomes" id="UP001499854"/>
    </source>
</evidence>
<accession>A0ABP5EQW5</accession>
<dbReference type="RefSeq" id="WP_344662861.1">
    <property type="nucleotide sequence ID" value="NZ_BAAAQM010000085.1"/>
</dbReference>
<dbReference type="SUPFAM" id="SSF53474">
    <property type="entry name" value="alpha/beta-Hydrolases"/>
    <property type="match status" value="1"/>
</dbReference>
<dbReference type="PANTHER" id="PTHR40111:SF1">
    <property type="entry name" value="CEPHALOSPORIN-C DEACETYLASE"/>
    <property type="match status" value="1"/>
</dbReference>
<feature type="domain" description="Acetyl xylan esterase" evidence="1">
    <location>
        <begin position="25"/>
        <end position="299"/>
    </location>
</feature>
<dbReference type="EMBL" id="BAAAQM010000085">
    <property type="protein sequence ID" value="GAA2005324.1"/>
    <property type="molecule type" value="Genomic_DNA"/>
</dbReference>
<evidence type="ECO:0000259" key="1">
    <source>
        <dbReference type="Pfam" id="PF05448"/>
    </source>
</evidence>
<proteinExistence type="predicted"/>
<comment type="caution">
    <text evidence="2">The sequence shown here is derived from an EMBL/GenBank/DDBJ whole genome shotgun (WGS) entry which is preliminary data.</text>
</comment>
<keyword evidence="3" id="KW-1185">Reference proteome</keyword>
<gene>
    <name evidence="2" type="ORF">GCM10009838_84420</name>
</gene>
<dbReference type="InterPro" id="IPR039069">
    <property type="entry name" value="CE7"/>
</dbReference>
<dbReference type="Pfam" id="PF05448">
    <property type="entry name" value="AXE1"/>
    <property type="match status" value="1"/>
</dbReference>
<protein>
    <submittedName>
        <fullName evidence="2">Acetylxylan esterase</fullName>
    </submittedName>
</protein>